<feature type="domain" description="DUF6534" evidence="3">
    <location>
        <begin position="2"/>
        <end position="63"/>
    </location>
</feature>
<comment type="caution">
    <text evidence="4">The sequence shown here is derived from an EMBL/GenBank/DDBJ whole genome shotgun (WGS) entry which is preliminary data.</text>
</comment>
<protein>
    <recommendedName>
        <fullName evidence="3">DUF6534 domain-containing protein</fullName>
    </recommendedName>
</protein>
<keyword evidence="2" id="KW-0472">Membrane</keyword>
<feature type="region of interest" description="Disordered" evidence="1">
    <location>
        <begin position="108"/>
        <end position="135"/>
    </location>
</feature>
<dbReference type="InterPro" id="IPR045339">
    <property type="entry name" value="DUF6534"/>
</dbReference>
<gene>
    <name evidence="4" type="ORF">HGRIS_000687</name>
</gene>
<proteinExistence type="predicted"/>
<organism evidence="4 5">
    <name type="scientific">Hohenbuehelia grisea</name>
    <dbReference type="NCBI Taxonomy" id="104357"/>
    <lineage>
        <taxon>Eukaryota</taxon>
        <taxon>Fungi</taxon>
        <taxon>Dikarya</taxon>
        <taxon>Basidiomycota</taxon>
        <taxon>Agaricomycotina</taxon>
        <taxon>Agaricomycetes</taxon>
        <taxon>Agaricomycetidae</taxon>
        <taxon>Agaricales</taxon>
        <taxon>Pleurotineae</taxon>
        <taxon>Pleurotaceae</taxon>
        <taxon>Hohenbuehelia</taxon>
    </lineage>
</organism>
<evidence type="ECO:0000256" key="1">
    <source>
        <dbReference type="SAM" id="MobiDB-lite"/>
    </source>
</evidence>
<sequence length="135" mass="14779">MIIDRVIAVVLPTGLLQATVAILNLILFFGLPPPRSDSGTQFVFNFVLSKLFTNSLLSSLNFRGTNGATTVVGANSSSIRSARLPSSGIASTDLEQNLSPMEFETRRTTVYPDEGEERNIVPRQRSSLHKSIDWP</sequence>
<dbReference type="EMBL" id="JASNQZ010000004">
    <property type="protein sequence ID" value="KAL0958547.1"/>
    <property type="molecule type" value="Genomic_DNA"/>
</dbReference>
<evidence type="ECO:0000259" key="3">
    <source>
        <dbReference type="Pfam" id="PF20152"/>
    </source>
</evidence>
<evidence type="ECO:0000313" key="5">
    <source>
        <dbReference type="Proteomes" id="UP001556367"/>
    </source>
</evidence>
<evidence type="ECO:0000313" key="4">
    <source>
        <dbReference type="EMBL" id="KAL0958547.1"/>
    </source>
</evidence>
<keyword evidence="2" id="KW-1133">Transmembrane helix</keyword>
<evidence type="ECO:0000256" key="2">
    <source>
        <dbReference type="SAM" id="Phobius"/>
    </source>
</evidence>
<name>A0ABR3JTU3_9AGAR</name>
<dbReference type="Pfam" id="PF20152">
    <property type="entry name" value="DUF6534"/>
    <property type="match status" value="1"/>
</dbReference>
<accession>A0ABR3JTU3</accession>
<dbReference type="Proteomes" id="UP001556367">
    <property type="component" value="Unassembled WGS sequence"/>
</dbReference>
<reference evidence="5" key="1">
    <citation type="submission" date="2024-06" db="EMBL/GenBank/DDBJ databases">
        <title>Multi-omics analyses provide insights into the biosynthesis of the anticancer antibiotic pleurotin in Hohenbuehelia grisea.</title>
        <authorList>
            <person name="Weaver J.A."/>
            <person name="Alberti F."/>
        </authorList>
    </citation>
    <scope>NUCLEOTIDE SEQUENCE [LARGE SCALE GENOMIC DNA]</scope>
    <source>
        <strain evidence="5">T-177</strain>
    </source>
</reference>
<keyword evidence="2" id="KW-0812">Transmembrane</keyword>
<feature type="transmembrane region" description="Helical" evidence="2">
    <location>
        <begin position="6"/>
        <end position="31"/>
    </location>
</feature>
<keyword evidence="5" id="KW-1185">Reference proteome</keyword>